<dbReference type="Gene3D" id="1.10.1740.10">
    <property type="match status" value="1"/>
</dbReference>
<dbReference type="InterPro" id="IPR036388">
    <property type="entry name" value="WH-like_DNA-bd_sf"/>
</dbReference>
<comment type="similarity">
    <text evidence="1 6">Belongs to the sigma-70 factor family. ECF subfamily.</text>
</comment>
<evidence type="ECO:0000256" key="4">
    <source>
        <dbReference type="ARBA" id="ARBA00023125"/>
    </source>
</evidence>
<dbReference type="GO" id="GO:0016987">
    <property type="term" value="F:sigma factor activity"/>
    <property type="evidence" value="ECO:0007669"/>
    <property type="project" value="UniProtKB-KW"/>
</dbReference>
<keyword evidence="5 6" id="KW-0804">Transcription</keyword>
<reference evidence="10" key="1">
    <citation type="journal article" date="2020" name="mSystems">
        <title>Genome- and Community-Level Interaction Insights into Carbon Utilization and Element Cycling Functions of Hydrothermarchaeota in Hydrothermal Sediment.</title>
        <authorList>
            <person name="Zhou Z."/>
            <person name="Liu Y."/>
            <person name="Xu W."/>
            <person name="Pan J."/>
            <person name="Luo Z.H."/>
            <person name="Li M."/>
        </authorList>
    </citation>
    <scope>NUCLEOTIDE SEQUENCE [LARGE SCALE GENOMIC DNA]</scope>
    <source>
        <strain evidence="10">SpSt-381</strain>
    </source>
</reference>
<feature type="domain" description="RNA polymerase sigma factor 70 region 4 type 2" evidence="9">
    <location>
        <begin position="130"/>
        <end position="181"/>
    </location>
</feature>
<evidence type="ECO:0000256" key="5">
    <source>
        <dbReference type="ARBA" id="ARBA00023163"/>
    </source>
</evidence>
<proteinExistence type="inferred from homology"/>
<feature type="region of interest" description="Disordered" evidence="7">
    <location>
        <begin position="103"/>
        <end position="129"/>
    </location>
</feature>
<sequence>MDASRDAETLERCRAGDERAYRDLVQRYQRQVYSLALRMVRSAEDAEDITQETFVRVFRNLDRYDPRRPFTAWLFTIAARLCIDAIRRRRHRPVALVQREEGTDEERIVEVEDPGPGPEDLASRQEEERRARDLIESLPPHYRIVVMLRHQQDLSYEEIAEALSLPLGTVKARIHRARALLKERLEETS</sequence>
<gene>
    <name evidence="10" type="ORF">ENR23_09855</name>
</gene>
<dbReference type="GO" id="GO:0003677">
    <property type="term" value="F:DNA binding"/>
    <property type="evidence" value="ECO:0007669"/>
    <property type="project" value="UniProtKB-KW"/>
</dbReference>
<keyword evidence="2 6" id="KW-0805">Transcription regulation</keyword>
<dbReference type="InterPro" id="IPR013249">
    <property type="entry name" value="RNA_pol_sigma70_r4_t2"/>
</dbReference>
<evidence type="ECO:0000256" key="3">
    <source>
        <dbReference type="ARBA" id="ARBA00023082"/>
    </source>
</evidence>
<evidence type="ECO:0000313" key="10">
    <source>
        <dbReference type="EMBL" id="HGZ43710.1"/>
    </source>
</evidence>
<dbReference type="InterPro" id="IPR014284">
    <property type="entry name" value="RNA_pol_sigma-70_dom"/>
</dbReference>
<dbReference type="PANTHER" id="PTHR43133">
    <property type="entry name" value="RNA POLYMERASE ECF-TYPE SIGMA FACTO"/>
    <property type="match status" value="1"/>
</dbReference>
<dbReference type="InterPro" id="IPR039425">
    <property type="entry name" value="RNA_pol_sigma-70-like"/>
</dbReference>
<dbReference type="Pfam" id="PF04542">
    <property type="entry name" value="Sigma70_r2"/>
    <property type="match status" value="1"/>
</dbReference>
<dbReference type="EMBL" id="DSQF01000020">
    <property type="protein sequence ID" value="HGZ43710.1"/>
    <property type="molecule type" value="Genomic_DNA"/>
</dbReference>
<dbReference type="SUPFAM" id="SSF88946">
    <property type="entry name" value="Sigma2 domain of RNA polymerase sigma factors"/>
    <property type="match status" value="1"/>
</dbReference>
<evidence type="ECO:0000256" key="7">
    <source>
        <dbReference type="SAM" id="MobiDB-lite"/>
    </source>
</evidence>
<evidence type="ECO:0000256" key="2">
    <source>
        <dbReference type="ARBA" id="ARBA00023015"/>
    </source>
</evidence>
<dbReference type="PROSITE" id="PS01063">
    <property type="entry name" value="SIGMA70_ECF"/>
    <property type="match status" value="1"/>
</dbReference>
<dbReference type="InterPro" id="IPR007627">
    <property type="entry name" value="RNA_pol_sigma70_r2"/>
</dbReference>
<dbReference type="Pfam" id="PF08281">
    <property type="entry name" value="Sigma70_r4_2"/>
    <property type="match status" value="1"/>
</dbReference>
<dbReference type="InterPro" id="IPR013324">
    <property type="entry name" value="RNA_pol_sigma_r3/r4-like"/>
</dbReference>
<dbReference type="NCBIfam" id="TIGR02937">
    <property type="entry name" value="sigma70-ECF"/>
    <property type="match status" value="1"/>
</dbReference>
<feature type="domain" description="RNA polymerase sigma-70 region 2" evidence="8">
    <location>
        <begin position="24"/>
        <end position="91"/>
    </location>
</feature>
<name>A0A832MLI3_UNCEI</name>
<protein>
    <recommendedName>
        <fullName evidence="6">RNA polymerase sigma factor</fullName>
    </recommendedName>
</protein>
<keyword evidence="4 6" id="KW-0238">DNA-binding</keyword>
<dbReference type="InterPro" id="IPR013325">
    <property type="entry name" value="RNA_pol_sigma_r2"/>
</dbReference>
<evidence type="ECO:0000259" key="8">
    <source>
        <dbReference type="Pfam" id="PF04542"/>
    </source>
</evidence>
<evidence type="ECO:0000256" key="1">
    <source>
        <dbReference type="ARBA" id="ARBA00010641"/>
    </source>
</evidence>
<dbReference type="PANTHER" id="PTHR43133:SF51">
    <property type="entry name" value="RNA POLYMERASE SIGMA FACTOR"/>
    <property type="match status" value="1"/>
</dbReference>
<evidence type="ECO:0000259" key="9">
    <source>
        <dbReference type="Pfam" id="PF08281"/>
    </source>
</evidence>
<dbReference type="AlphaFoldDB" id="A0A832MLI3"/>
<dbReference type="CDD" id="cd06171">
    <property type="entry name" value="Sigma70_r4"/>
    <property type="match status" value="1"/>
</dbReference>
<accession>A0A832MLI3</accession>
<dbReference type="Gene3D" id="1.10.10.10">
    <property type="entry name" value="Winged helix-like DNA-binding domain superfamily/Winged helix DNA-binding domain"/>
    <property type="match status" value="1"/>
</dbReference>
<evidence type="ECO:0000256" key="6">
    <source>
        <dbReference type="RuleBase" id="RU000716"/>
    </source>
</evidence>
<keyword evidence="3 6" id="KW-0731">Sigma factor</keyword>
<dbReference type="GO" id="GO:0006352">
    <property type="term" value="P:DNA-templated transcription initiation"/>
    <property type="evidence" value="ECO:0007669"/>
    <property type="project" value="InterPro"/>
</dbReference>
<organism evidence="10">
    <name type="scientific">Eiseniibacteriota bacterium</name>
    <dbReference type="NCBI Taxonomy" id="2212470"/>
    <lineage>
        <taxon>Bacteria</taxon>
        <taxon>Candidatus Eiseniibacteriota</taxon>
    </lineage>
</organism>
<comment type="caution">
    <text evidence="10">The sequence shown here is derived from an EMBL/GenBank/DDBJ whole genome shotgun (WGS) entry which is preliminary data.</text>
</comment>
<dbReference type="InterPro" id="IPR000838">
    <property type="entry name" value="RNA_pol_sigma70_ECF_CS"/>
</dbReference>
<dbReference type="SUPFAM" id="SSF88659">
    <property type="entry name" value="Sigma3 and sigma4 domains of RNA polymerase sigma factors"/>
    <property type="match status" value="1"/>
</dbReference>